<name>A0A432GJC7_9DELT</name>
<protein>
    <recommendedName>
        <fullName evidence="4">lipopolysaccharide heptosyltransferase II</fullName>
        <ecNumber evidence="4">2.4.99.24</ecNumber>
    </recommendedName>
</protein>
<keyword evidence="1" id="KW-0328">Glycosyltransferase</keyword>
<evidence type="ECO:0000313" key="7">
    <source>
        <dbReference type="Proteomes" id="UP000287917"/>
    </source>
</evidence>
<keyword evidence="2 6" id="KW-0808">Transferase</keyword>
<evidence type="ECO:0000256" key="3">
    <source>
        <dbReference type="ARBA" id="ARBA00043995"/>
    </source>
</evidence>
<dbReference type="SUPFAM" id="SSF53756">
    <property type="entry name" value="UDP-Glycosyltransferase/glycogen phosphorylase"/>
    <property type="match status" value="1"/>
</dbReference>
<sequence>MPESAPVKILIRTPNWLGDMVMSSGFVRAVLEAFPESQVDLIVKSGFEKIPLPHRGQIIPFDPKKETAGNFGKTLRAENYDYFYVLPPSFSAAWMAHKSKIPHRIGYSGEFRSFLLSLAKKPEATPRSQHLLKEYLNLLAPGLSTEKYPPRLEITHEWVEKQLGSLEISLPESFFVFTPGAIFGPAKQWPLEHFRTLATLLHNVFGDPILILGTEADVKSGAEISLGLDFVQNYCGQTSLSELLAILAKAKLLVGNDSGSMHLMSALQRPQISIFGSTSLDWTAPINPNATVLSRNLSCSPCFSRTCRFAHYDCLKRIEPELVLEETLKLLTEKNQTEA</sequence>
<dbReference type="PANTHER" id="PTHR30160:SF7">
    <property type="entry name" value="ADP-HEPTOSE--LPS HEPTOSYLTRANSFERASE 2"/>
    <property type="match status" value="1"/>
</dbReference>
<dbReference type="EC" id="2.4.99.24" evidence="4"/>
<dbReference type="NCBIfam" id="TIGR02195">
    <property type="entry name" value="heptsyl_trn_II"/>
    <property type="match status" value="1"/>
</dbReference>
<gene>
    <name evidence="6" type="primary">waaF</name>
    <name evidence="6" type="ORF">DSY96_07140</name>
</gene>
<dbReference type="InterPro" id="IPR011910">
    <property type="entry name" value="RfaF"/>
</dbReference>
<dbReference type="CDD" id="cd03789">
    <property type="entry name" value="GT9_LPS_heptosyltransferase"/>
    <property type="match status" value="1"/>
</dbReference>
<accession>A0A432GJC7</accession>
<evidence type="ECO:0000256" key="5">
    <source>
        <dbReference type="ARBA" id="ARBA00047503"/>
    </source>
</evidence>
<dbReference type="GO" id="GO:0005829">
    <property type="term" value="C:cytosol"/>
    <property type="evidence" value="ECO:0007669"/>
    <property type="project" value="TreeGrafter"/>
</dbReference>
<dbReference type="EMBL" id="QNZK01000244">
    <property type="protein sequence ID" value="RTZ83967.1"/>
    <property type="molecule type" value="Genomic_DNA"/>
</dbReference>
<evidence type="ECO:0000256" key="1">
    <source>
        <dbReference type="ARBA" id="ARBA00022676"/>
    </source>
</evidence>
<proteinExistence type="inferred from homology"/>
<evidence type="ECO:0000256" key="4">
    <source>
        <dbReference type="ARBA" id="ARBA00044042"/>
    </source>
</evidence>
<reference evidence="6 7" key="1">
    <citation type="submission" date="2018-06" db="EMBL/GenBank/DDBJ databases">
        <title>Combined omics and stable isotope probing to characterize newly discovered Mariana Back-Arc vent microbial communities.</title>
        <authorList>
            <person name="Trembath-Reichert E."/>
            <person name="Huber J.A."/>
        </authorList>
    </citation>
    <scope>NUCLEOTIDE SEQUENCE [LARGE SCALE GENOMIC DNA]</scope>
    <source>
        <strain evidence="6">MAG 58</strain>
    </source>
</reference>
<comment type="caution">
    <text evidence="6">The sequence shown here is derived from an EMBL/GenBank/DDBJ whole genome shotgun (WGS) entry which is preliminary data.</text>
</comment>
<comment type="catalytic activity">
    <reaction evidence="5">
        <text>an L-alpha-D-Hep-(1-&gt;5)-[alpha-Kdo-(2-&gt;4)]-alpha-Kdo-(2-&gt;6)-lipid A + ADP-L-glycero-beta-D-manno-heptose = an L-alpha-D-Hep-(1-&gt;3)-L-alpha-D-Hep-(1-&gt;5)-[alpha-Kdo-(2-&gt;4)]-alpha-Kdo-(2-&gt;6)-lipid A + ADP + H(+)</text>
        <dbReference type="Rhea" id="RHEA:74071"/>
        <dbReference type="ChEBI" id="CHEBI:15378"/>
        <dbReference type="ChEBI" id="CHEBI:61506"/>
        <dbReference type="ChEBI" id="CHEBI:193068"/>
        <dbReference type="ChEBI" id="CHEBI:193069"/>
        <dbReference type="ChEBI" id="CHEBI:456216"/>
        <dbReference type="EC" id="2.4.99.24"/>
    </reaction>
</comment>
<dbReference type="Gene3D" id="3.40.50.2000">
    <property type="entry name" value="Glycogen Phosphorylase B"/>
    <property type="match status" value="2"/>
</dbReference>
<dbReference type="GO" id="GO:0009244">
    <property type="term" value="P:lipopolysaccharide core region biosynthetic process"/>
    <property type="evidence" value="ECO:0007669"/>
    <property type="project" value="TreeGrafter"/>
</dbReference>
<dbReference type="GO" id="GO:0008713">
    <property type="term" value="F:ADP-heptose-lipopolysaccharide heptosyltransferase activity"/>
    <property type="evidence" value="ECO:0007669"/>
    <property type="project" value="UniProtKB-EC"/>
</dbReference>
<comment type="similarity">
    <text evidence="3">Belongs to the glycosyltransferase 9 family.</text>
</comment>
<organism evidence="6 7">
    <name type="scientific">SAR324 cluster bacterium</name>
    <dbReference type="NCBI Taxonomy" id="2024889"/>
    <lineage>
        <taxon>Bacteria</taxon>
        <taxon>Deltaproteobacteria</taxon>
        <taxon>SAR324 cluster</taxon>
    </lineage>
</organism>
<dbReference type="PANTHER" id="PTHR30160">
    <property type="entry name" value="TETRAACYLDISACCHARIDE 4'-KINASE-RELATED"/>
    <property type="match status" value="1"/>
</dbReference>
<dbReference type="Proteomes" id="UP000287917">
    <property type="component" value="Unassembled WGS sequence"/>
</dbReference>
<evidence type="ECO:0000256" key="2">
    <source>
        <dbReference type="ARBA" id="ARBA00022679"/>
    </source>
</evidence>
<evidence type="ECO:0000313" key="6">
    <source>
        <dbReference type="EMBL" id="RTZ83967.1"/>
    </source>
</evidence>
<dbReference type="InterPro" id="IPR002201">
    <property type="entry name" value="Glyco_trans_9"/>
</dbReference>
<dbReference type="Pfam" id="PF01075">
    <property type="entry name" value="Glyco_transf_9"/>
    <property type="match status" value="1"/>
</dbReference>
<dbReference type="InterPro" id="IPR051199">
    <property type="entry name" value="LPS_LOS_Heptosyltrfase"/>
</dbReference>
<dbReference type="AlphaFoldDB" id="A0A432GJC7"/>